<dbReference type="Proteomes" id="UP000789508">
    <property type="component" value="Unassembled WGS sequence"/>
</dbReference>
<evidence type="ECO:0000313" key="1">
    <source>
        <dbReference type="EMBL" id="CAG8713440.1"/>
    </source>
</evidence>
<gene>
    <name evidence="1" type="ORF">ALEPTO_LOCUS11985</name>
</gene>
<proteinExistence type="predicted"/>
<keyword evidence="2" id="KW-1185">Reference proteome</keyword>
<feature type="non-terminal residue" evidence="1">
    <location>
        <position position="45"/>
    </location>
</feature>
<evidence type="ECO:0000313" key="2">
    <source>
        <dbReference type="Proteomes" id="UP000789508"/>
    </source>
</evidence>
<protein>
    <submittedName>
        <fullName evidence="1">14087_t:CDS:1</fullName>
    </submittedName>
</protein>
<comment type="caution">
    <text evidence="1">The sequence shown here is derived from an EMBL/GenBank/DDBJ whole genome shotgun (WGS) entry which is preliminary data.</text>
</comment>
<sequence length="45" mass="5235">MSAGRYPMSKHLIGRFMDNVRRTLPPLDMDADVWSSLVHIRVCVY</sequence>
<accession>A0A9N9N9H4</accession>
<name>A0A9N9N9H4_9GLOM</name>
<organism evidence="1 2">
    <name type="scientific">Ambispora leptoticha</name>
    <dbReference type="NCBI Taxonomy" id="144679"/>
    <lineage>
        <taxon>Eukaryota</taxon>
        <taxon>Fungi</taxon>
        <taxon>Fungi incertae sedis</taxon>
        <taxon>Mucoromycota</taxon>
        <taxon>Glomeromycotina</taxon>
        <taxon>Glomeromycetes</taxon>
        <taxon>Archaeosporales</taxon>
        <taxon>Ambisporaceae</taxon>
        <taxon>Ambispora</taxon>
    </lineage>
</organism>
<dbReference type="AlphaFoldDB" id="A0A9N9N9H4"/>
<reference evidence="1" key="1">
    <citation type="submission" date="2021-06" db="EMBL/GenBank/DDBJ databases">
        <authorList>
            <person name="Kallberg Y."/>
            <person name="Tangrot J."/>
            <person name="Rosling A."/>
        </authorList>
    </citation>
    <scope>NUCLEOTIDE SEQUENCE</scope>
    <source>
        <strain evidence="1">FL130A</strain>
    </source>
</reference>
<dbReference type="EMBL" id="CAJVPS010023374">
    <property type="protein sequence ID" value="CAG8713440.1"/>
    <property type="molecule type" value="Genomic_DNA"/>
</dbReference>